<proteinExistence type="predicted"/>
<keyword evidence="2" id="KW-0812">Transmembrane</keyword>
<dbReference type="EMBL" id="JAQQAF010000004">
    <property type="protein sequence ID" value="KAJ8491041.1"/>
    <property type="molecule type" value="Genomic_DNA"/>
</dbReference>
<protein>
    <submittedName>
        <fullName evidence="3">Uncharacterized protein</fullName>
    </submittedName>
</protein>
<feature type="transmembrane region" description="Helical" evidence="2">
    <location>
        <begin position="20"/>
        <end position="43"/>
    </location>
</feature>
<organism evidence="3 4">
    <name type="scientific">Ensete ventricosum</name>
    <name type="common">Abyssinian banana</name>
    <name type="synonym">Musa ensete</name>
    <dbReference type="NCBI Taxonomy" id="4639"/>
    <lineage>
        <taxon>Eukaryota</taxon>
        <taxon>Viridiplantae</taxon>
        <taxon>Streptophyta</taxon>
        <taxon>Embryophyta</taxon>
        <taxon>Tracheophyta</taxon>
        <taxon>Spermatophyta</taxon>
        <taxon>Magnoliopsida</taxon>
        <taxon>Liliopsida</taxon>
        <taxon>Zingiberales</taxon>
        <taxon>Musaceae</taxon>
        <taxon>Ensete</taxon>
    </lineage>
</organism>
<evidence type="ECO:0000256" key="2">
    <source>
        <dbReference type="SAM" id="Phobius"/>
    </source>
</evidence>
<feature type="compositionally biased region" description="Basic residues" evidence="1">
    <location>
        <begin position="93"/>
        <end position="106"/>
    </location>
</feature>
<keyword evidence="2" id="KW-1133">Transmembrane helix</keyword>
<dbReference type="AlphaFoldDB" id="A0AAV8R889"/>
<evidence type="ECO:0000313" key="3">
    <source>
        <dbReference type="EMBL" id="KAJ8491041.1"/>
    </source>
</evidence>
<evidence type="ECO:0000256" key="1">
    <source>
        <dbReference type="SAM" id="MobiDB-lite"/>
    </source>
</evidence>
<keyword evidence="2" id="KW-0472">Membrane</keyword>
<gene>
    <name evidence="3" type="ORF">OPV22_012762</name>
</gene>
<evidence type="ECO:0000313" key="4">
    <source>
        <dbReference type="Proteomes" id="UP001222027"/>
    </source>
</evidence>
<keyword evidence="4" id="KW-1185">Reference proteome</keyword>
<reference evidence="3 4" key="1">
    <citation type="submission" date="2022-12" db="EMBL/GenBank/DDBJ databases">
        <title>Chromosome-scale assembly of the Ensete ventricosum genome.</title>
        <authorList>
            <person name="Dussert Y."/>
            <person name="Stocks J."/>
            <person name="Wendawek A."/>
            <person name="Woldeyes F."/>
            <person name="Nichols R.A."/>
            <person name="Borrell J.S."/>
        </authorList>
    </citation>
    <scope>NUCLEOTIDE SEQUENCE [LARGE SCALE GENOMIC DNA]</scope>
    <source>
        <strain evidence="4">cv. Maze</strain>
        <tissue evidence="3">Seeds</tissue>
    </source>
</reference>
<name>A0AAV8R889_ENSVE</name>
<dbReference type="Proteomes" id="UP001222027">
    <property type="component" value="Unassembled WGS sequence"/>
</dbReference>
<comment type="caution">
    <text evidence="3">The sequence shown here is derived from an EMBL/GenBank/DDBJ whole genome shotgun (WGS) entry which is preliminary data.</text>
</comment>
<feature type="region of interest" description="Disordered" evidence="1">
    <location>
        <begin position="93"/>
        <end position="115"/>
    </location>
</feature>
<accession>A0AAV8R889</accession>
<sequence>MDCRNRSDRPGRRVLEWMHVILCLWCCLDLIPPPSLALLAAAGVQEHELQTPPPVLVLCFESWMQSLFCAVMLQKMHRQAVATGAALLTSIKHKRGSERRGAKKSRRDAPNSPNKRKALLGLHMAWPDVMGLASYNPPACGKATYPCNSDMSLALAIE</sequence>